<sequence>MVRRGNQNGRRFHKKGVHLALDDIRESIAEMVNTRQHVFNI</sequence>
<dbReference type="Gene3D" id="3.30.420.10">
    <property type="entry name" value="Ribonuclease H-like superfamily/Ribonuclease H"/>
    <property type="match status" value="1"/>
</dbReference>
<dbReference type="STRING" id="1129794.C427_4483"/>
<dbReference type="eggNOG" id="COG1949">
    <property type="taxonomic scope" value="Bacteria"/>
</dbReference>
<dbReference type="PATRIC" id="fig|1129794.4.peg.4465"/>
<evidence type="ECO:0000313" key="2">
    <source>
        <dbReference type="Proteomes" id="UP000011864"/>
    </source>
</evidence>
<dbReference type="HOGENOM" id="CLU_3274064_0_0_6"/>
<dbReference type="KEGG" id="gps:C427_4483"/>
<dbReference type="AlphaFoldDB" id="M4RSC8"/>
<accession>M4RSC8</accession>
<keyword evidence="2" id="KW-1185">Reference proteome</keyword>
<evidence type="ECO:0000313" key="1">
    <source>
        <dbReference type="EMBL" id="AGH46585.1"/>
    </source>
</evidence>
<name>M4RSC8_9ALTE</name>
<protein>
    <submittedName>
        <fullName evidence="1">Oligoribonuclease</fullName>
    </submittedName>
</protein>
<dbReference type="GO" id="GO:0003676">
    <property type="term" value="F:nucleic acid binding"/>
    <property type="evidence" value="ECO:0007669"/>
    <property type="project" value="InterPro"/>
</dbReference>
<dbReference type="EMBL" id="CP003837">
    <property type="protein sequence ID" value="AGH46585.1"/>
    <property type="molecule type" value="Genomic_DNA"/>
</dbReference>
<dbReference type="Proteomes" id="UP000011864">
    <property type="component" value="Chromosome"/>
</dbReference>
<gene>
    <name evidence="1" type="ORF">C427_4483</name>
</gene>
<organism evidence="1 2">
    <name type="scientific">Paraglaciecola psychrophila 170</name>
    <dbReference type="NCBI Taxonomy" id="1129794"/>
    <lineage>
        <taxon>Bacteria</taxon>
        <taxon>Pseudomonadati</taxon>
        <taxon>Pseudomonadota</taxon>
        <taxon>Gammaproteobacteria</taxon>
        <taxon>Alteromonadales</taxon>
        <taxon>Alteromonadaceae</taxon>
        <taxon>Paraglaciecola</taxon>
    </lineage>
</organism>
<reference evidence="1 2" key="1">
    <citation type="journal article" date="2013" name="Genome Announc.">
        <title>Complete Genome Sequence of Glaciecola psychrophila Strain 170T.</title>
        <authorList>
            <person name="Yin J."/>
            <person name="Chen J."/>
            <person name="Liu G."/>
            <person name="Yu Y."/>
            <person name="Song L."/>
            <person name="Wang X."/>
            <person name="Qu X."/>
        </authorList>
    </citation>
    <scope>NUCLEOTIDE SEQUENCE [LARGE SCALE GENOMIC DNA]</scope>
    <source>
        <strain evidence="1 2">170</strain>
    </source>
</reference>
<dbReference type="InterPro" id="IPR036397">
    <property type="entry name" value="RNaseH_sf"/>
</dbReference>
<proteinExistence type="predicted"/>